<protein>
    <submittedName>
        <fullName evidence="3">DUF4328 domain-containing protein</fullName>
    </submittedName>
</protein>
<accession>A0A5R8Z8N5</accession>
<evidence type="ECO:0000256" key="1">
    <source>
        <dbReference type="SAM" id="Phobius"/>
    </source>
</evidence>
<keyword evidence="1" id="KW-0812">Transmembrane</keyword>
<name>A0A5R8Z8N5_9ACTN</name>
<feature type="transmembrane region" description="Helical" evidence="1">
    <location>
        <begin position="77"/>
        <end position="101"/>
    </location>
</feature>
<keyword evidence="1" id="KW-1133">Transmembrane helix</keyword>
<gene>
    <name evidence="3" type="ORF">FED44_08580</name>
</gene>
<feature type="domain" description="DUF4328" evidence="2">
    <location>
        <begin position="65"/>
        <end position="227"/>
    </location>
</feature>
<dbReference type="EMBL" id="VANP01000003">
    <property type="protein sequence ID" value="TLP62031.1"/>
    <property type="molecule type" value="Genomic_DNA"/>
</dbReference>
<dbReference type="OrthoDB" id="4174975at2"/>
<proteinExistence type="predicted"/>
<comment type="caution">
    <text evidence="3">The sequence shown here is derived from an EMBL/GenBank/DDBJ whole genome shotgun (WGS) entry which is preliminary data.</text>
</comment>
<sequence length="243" mass="26868">MMIPHPYEESSVYPTAPPVPLRPIRTLGTAAVVMLAADSLVSVLSSAVDVQRALLIDRFLTEPASVSQADGDASDTLYALSGLVETVVYVATAVVFLIWLFRARTNAETLSPWPHRRARPWLIFGWGFPILCWWYPKQIVDDIWTASKPGAVEETGNLATARRSGLVWAWWLTWLVSMWVAKGAGRRYLNAEELPEMREAALFDIAVNAAYVVTAALAVAVVLSITRFQEERRTAPAPMPSTV</sequence>
<evidence type="ECO:0000313" key="3">
    <source>
        <dbReference type="EMBL" id="TLP62031.1"/>
    </source>
</evidence>
<dbReference type="InterPro" id="IPR025565">
    <property type="entry name" value="DUF4328"/>
</dbReference>
<dbReference type="Pfam" id="PF14219">
    <property type="entry name" value="DUF4328"/>
    <property type="match status" value="1"/>
</dbReference>
<feature type="transmembrane region" description="Helical" evidence="1">
    <location>
        <begin position="165"/>
        <end position="181"/>
    </location>
</feature>
<evidence type="ECO:0000259" key="2">
    <source>
        <dbReference type="Pfam" id="PF14219"/>
    </source>
</evidence>
<keyword evidence="1" id="KW-0472">Membrane</keyword>
<reference evidence="3" key="1">
    <citation type="submission" date="2019-05" db="EMBL/GenBank/DDBJ databases">
        <title>Isolation, diversity and antifungal activity of Actinobacteria from wheat.</title>
        <authorList>
            <person name="Yu B."/>
        </authorList>
    </citation>
    <scope>NUCLEOTIDE SEQUENCE [LARGE SCALE GENOMIC DNA]</scope>
    <source>
        <strain evidence="3">NEAU-HEGS1-5</strain>
    </source>
</reference>
<dbReference type="AlphaFoldDB" id="A0A5R8Z8N5"/>
<evidence type="ECO:0000313" key="4">
    <source>
        <dbReference type="Proteomes" id="UP000309033"/>
    </source>
</evidence>
<feature type="transmembrane region" description="Helical" evidence="1">
    <location>
        <begin position="202"/>
        <end position="225"/>
    </location>
</feature>
<dbReference type="Proteomes" id="UP000309033">
    <property type="component" value="Unassembled WGS sequence"/>
</dbReference>
<organism evidence="3 4">
    <name type="scientific">Microbispora triticiradicis</name>
    <dbReference type="NCBI Taxonomy" id="2200763"/>
    <lineage>
        <taxon>Bacteria</taxon>
        <taxon>Bacillati</taxon>
        <taxon>Actinomycetota</taxon>
        <taxon>Actinomycetes</taxon>
        <taxon>Streptosporangiales</taxon>
        <taxon>Streptosporangiaceae</taxon>
        <taxon>Microbispora</taxon>
    </lineage>
</organism>
<keyword evidence="4" id="KW-1185">Reference proteome</keyword>